<feature type="domain" description="Peptidase S24/S26A/S26B/S26C" evidence="1">
    <location>
        <begin position="2"/>
        <end position="56"/>
    </location>
</feature>
<accession>A0ABP7N9U1</accession>
<dbReference type="Proteomes" id="UP001501565">
    <property type="component" value="Unassembled WGS sequence"/>
</dbReference>
<sequence length="71" mass="8100">MCTYFVRASDDSIVRSEIVKGNIQIVDRPVTPKPRDIVVAAVDGWLIYKYFDLENKTPSHSHQELSADSNY</sequence>
<dbReference type="Gene3D" id="2.10.109.10">
    <property type="entry name" value="Umud Fragment, subunit A"/>
    <property type="match status" value="1"/>
</dbReference>
<name>A0ABP7N9U1_9GAMM</name>
<evidence type="ECO:0000313" key="3">
    <source>
        <dbReference type="Proteomes" id="UP001501565"/>
    </source>
</evidence>
<proteinExistence type="predicted"/>
<keyword evidence="3" id="KW-1185">Reference proteome</keyword>
<dbReference type="Pfam" id="PF00717">
    <property type="entry name" value="Peptidase_S24"/>
    <property type="match status" value="1"/>
</dbReference>
<evidence type="ECO:0000259" key="1">
    <source>
        <dbReference type="Pfam" id="PF00717"/>
    </source>
</evidence>
<dbReference type="RefSeq" id="WP_344800530.1">
    <property type="nucleotide sequence ID" value="NZ_BAABBN010000015.1"/>
</dbReference>
<dbReference type="InterPro" id="IPR036286">
    <property type="entry name" value="LexA/Signal_pep-like_sf"/>
</dbReference>
<dbReference type="EMBL" id="BAABBN010000015">
    <property type="protein sequence ID" value="GAA3940882.1"/>
    <property type="molecule type" value="Genomic_DNA"/>
</dbReference>
<organism evidence="2 3">
    <name type="scientific">Litoribacillus peritrichatus</name>
    <dbReference type="NCBI Taxonomy" id="718191"/>
    <lineage>
        <taxon>Bacteria</taxon>
        <taxon>Pseudomonadati</taxon>
        <taxon>Pseudomonadota</taxon>
        <taxon>Gammaproteobacteria</taxon>
        <taxon>Oceanospirillales</taxon>
        <taxon>Oceanospirillaceae</taxon>
        <taxon>Litoribacillus</taxon>
    </lineage>
</organism>
<gene>
    <name evidence="2" type="ORF">GCM10022277_41080</name>
</gene>
<protein>
    <recommendedName>
        <fullName evidence="1">Peptidase S24/S26A/S26B/S26C domain-containing protein</fullName>
    </recommendedName>
</protein>
<reference evidence="3" key="1">
    <citation type="journal article" date="2019" name="Int. J. Syst. Evol. Microbiol.">
        <title>The Global Catalogue of Microorganisms (GCM) 10K type strain sequencing project: providing services to taxonomists for standard genome sequencing and annotation.</title>
        <authorList>
            <consortium name="The Broad Institute Genomics Platform"/>
            <consortium name="The Broad Institute Genome Sequencing Center for Infectious Disease"/>
            <person name="Wu L."/>
            <person name="Ma J."/>
        </authorList>
    </citation>
    <scope>NUCLEOTIDE SEQUENCE [LARGE SCALE GENOMIC DNA]</scope>
    <source>
        <strain evidence="3">JCM 17551</strain>
    </source>
</reference>
<comment type="caution">
    <text evidence="2">The sequence shown here is derived from an EMBL/GenBank/DDBJ whole genome shotgun (WGS) entry which is preliminary data.</text>
</comment>
<dbReference type="SUPFAM" id="SSF51306">
    <property type="entry name" value="LexA/Signal peptidase"/>
    <property type="match status" value="1"/>
</dbReference>
<evidence type="ECO:0000313" key="2">
    <source>
        <dbReference type="EMBL" id="GAA3940882.1"/>
    </source>
</evidence>
<dbReference type="InterPro" id="IPR015927">
    <property type="entry name" value="Peptidase_S24_S26A/B/C"/>
</dbReference>